<keyword evidence="3" id="KW-1185">Reference proteome</keyword>
<evidence type="ECO:0008006" key="4">
    <source>
        <dbReference type="Google" id="ProtNLM"/>
    </source>
</evidence>
<accession>A0ABY5PL78</accession>
<evidence type="ECO:0000256" key="1">
    <source>
        <dbReference type="SAM" id="SignalP"/>
    </source>
</evidence>
<dbReference type="RefSeq" id="WP_353865877.1">
    <property type="nucleotide sequence ID" value="NZ_CP088295.1"/>
</dbReference>
<protein>
    <recommendedName>
        <fullName evidence="4">Secreted protein</fullName>
    </recommendedName>
</protein>
<organism evidence="2 3">
    <name type="scientific">Svornostia abyssi</name>
    <dbReference type="NCBI Taxonomy" id="2898438"/>
    <lineage>
        <taxon>Bacteria</taxon>
        <taxon>Bacillati</taxon>
        <taxon>Actinomycetota</taxon>
        <taxon>Thermoleophilia</taxon>
        <taxon>Solirubrobacterales</taxon>
        <taxon>Baekduiaceae</taxon>
        <taxon>Svornostia</taxon>
    </lineage>
</organism>
<proteinExistence type="predicted"/>
<reference evidence="3" key="1">
    <citation type="submission" date="2021-11" db="EMBL/GenBank/DDBJ databases">
        <title>Cultivation dependent microbiological survey of springs from the worlds oldest radium mine currently devoted to the extraction of radon-saturated water.</title>
        <authorList>
            <person name="Kapinusova G."/>
            <person name="Smrhova T."/>
            <person name="Strejcek M."/>
            <person name="Suman J."/>
            <person name="Jani K."/>
            <person name="Pajer P."/>
            <person name="Uhlik O."/>
        </authorList>
    </citation>
    <scope>NUCLEOTIDE SEQUENCE [LARGE SCALE GENOMIC DNA]</scope>
    <source>
        <strain evidence="3">J379</strain>
    </source>
</reference>
<dbReference type="Proteomes" id="UP001058860">
    <property type="component" value="Chromosome"/>
</dbReference>
<name>A0ABY5PL78_9ACTN</name>
<keyword evidence="1" id="KW-0732">Signal</keyword>
<feature type="signal peptide" evidence="1">
    <location>
        <begin position="1"/>
        <end position="33"/>
    </location>
</feature>
<evidence type="ECO:0000313" key="2">
    <source>
        <dbReference type="EMBL" id="UUY05417.1"/>
    </source>
</evidence>
<evidence type="ECO:0000313" key="3">
    <source>
        <dbReference type="Proteomes" id="UP001058860"/>
    </source>
</evidence>
<dbReference type="EMBL" id="CP088295">
    <property type="protein sequence ID" value="UUY05417.1"/>
    <property type="molecule type" value="Genomic_DNA"/>
</dbReference>
<feature type="chain" id="PRO_5047154775" description="Secreted protein" evidence="1">
    <location>
        <begin position="34"/>
        <end position="252"/>
    </location>
</feature>
<sequence length="252" mass="25947">MTVTARLHPRHAVAALLILCAALGALTAPPADAAPRKCKARAGTVYKDGSTRIWHERRTLFACTTNTFSGKPRTARMGPWTSGGRAVANGSYVTWSTRRNIDGTQVDRMWAGSVDGRRFLSGARAIPASGTGPAQEGPVQRLLVTDYGAGWVTTTSDVVLAIGGFSDTEPASIGALPAPLVASGQTVLVGSFPGTPAAQLAATARLSYETGEMDDCGGSMTHMLLVTPSGAAGPVGARWSGGAPISPEICNV</sequence>
<gene>
    <name evidence="2" type="ORF">LRS13_07815</name>
</gene>